<evidence type="ECO:0000259" key="2">
    <source>
        <dbReference type="Pfam" id="PF07727"/>
    </source>
</evidence>
<dbReference type="InterPro" id="IPR013103">
    <property type="entry name" value="RVT_2"/>
</dbReference>
<evidence type="ECO:0000313" key="3">
    <source>
        <dbReference type="EMBL" id="GEU88208.1"/>
    </source>
</evidence>
<dbReference type="AlphaFoldDB" id="A0A6L2NPD1"/>
<dbReference type="EMBL" id="BKCJ010009700">
    <property type="protein sequence ID" value="GEU88208.1"/>
    <property type="molecule type" value="Genomic_DNA"/>
</dbReference>
<accession>A0A6L2NPD1</accession>
<dbReference type="Pfam" id="PF07727">
    <property type="entry name" value="RVT_2"/>
    <property type="match status" value="1"/>
</dbReference>
<reference evidence="3" key="1">
    <citation type="journal article" date="2019" name="Sci. Rep.">
        <title>Draft genome of Tanacetum cinerariifolium, the natural source of mosquito coil.</title>
        <authorList>
            <person name="Yamashiro T."/>
            <person name="Shiraishi A."/>
            <person name="Satake H."/>
            <person name="Nakayama K."/>
        </authorList>
    </citation>
    <scope>NUCLEOTIDE SEQUENCE</scope>
</reference>
<feature type="domain" description="Reverse transcriptase Ty1/copia-type" evidence="2">
    <location>
        <begin position="252"/>
        <end position="355"/>
    </location>
</feature>
<protein>
    <submittedName>
        <fullName evidence="3">Retrovirus-related Pol polyprotein from transposon TNT 1-94</fullName>
    </submittedName>
</protein>
<evidence type="ECO:0000256" key="1">
    <source>
        <dbReference type="SAM" id="MobiDB-lite"/>
    </source>
</evidence>
<sequence>METFATVPEDIQKWITAKVEAVQIILTRIDDDIYSTVDACPNAIKMWKAIERLKQAATRNRGKAIANSPSPTYDQEPEVAVDDPTSLKEKEIYKLMALISIGTGYDRQTEQYDKQRVVNVAGAKESVVDWRDDTDDEPKHQELEAHYMYMAKIQEVTDNSRPIFDADPLEKLVEIILFILDFRCSRHMTGNLKLLHLSPLIIQTTLEPTIQAPTQAPTVTATENNHQAEIQAKVHVENAHVDEDEFINIFSTSELVDKPLCKNIINMKWIWKKKRDQENTIICNKAHFVTKGYSQEEGIDFKESFALVAWLEEIRIFVAYAAHKSFSIYQMDVKIAFLNGPLKEEVYINKPDGFVDYIILAKSTNSRRHCMDSNNLQERGTMNSPTS</sequence>
<feature type="region of interest" description="Disordered" evidence="1">
    <location>
        <begin position="61"/>
        <end position="80"/>
    </location>
</feature>
<comment type="caution">
    <text evidence="3">The sequence shown here is derived from an EMBL/GenBank/DDBJ whole genome shotgun (WGS) entry which is preliminary data.</text>
</comment>
<proteinExistence type="predicted"/>
<name>A0A6L2NPD1_TANCI</name>
<gene>
    <name evidence="3" type="ORF">Tci_060186</name>
</gene>
<organism evidence="3">
    <name type="scientific">Tanacetum cinerariifolium</name>
    <name type="common">Dalmatian daisy</name>
    <name type="synonym">Chrysanthemum cinerariifolium</name>
    <dbReference type="NCBI Taxonomy" id="118510"/>
    <lineage>
        <taxon>Eukaryota</taxon>
        <taxon>Viridiplantae</taxon>
        <taxon>Streptophyta</taxon>
        <taxon>Embryophyta</taxon>
        <taxon>Tracheophyta</taxon>
        <taxon>Spermatophyta</taxon>
        <taxon>Magnoliopsida</taxon>
        <taxon>eudicotyledons</taxon>
        <taxon>Gunneridae</taxon>
        <taxon>Pentapetalae</taxon>
        <taxon>asterids</taxon>
        <taxon>campanulids</taxon>
        <taxon>Asterales</taxon>
        <taxon>Asteraceae</taxon>
        <taxon>Asteroideae</taxon>
        <taxon>Anthemideae</taxon>
        <taxon>Anthemidinae</taxon>
        <taxon>Tanacetum</taxon>
    </lineage>
</organism>